<proteinExistence type="predicted"/>
<organism evidence="1 2">
    <name type="scientific">Tumebacillus permanentifrigoris</name>
    <dbReference type="NCBI Taxonomy" id="378543"/>
    <lineage>
        <taxon>Bacteria</taxon>
        <taxon>Bacillati</taxon>
        <taxon>Bacillota</taxon>
        <taxon>Bacilli</taxon>
        <taxon>Bacillales</taxon>
        <taxon>Alicyclobacillaceae</taxon>
        <taxon>Tumebacillus</taxon>
    </lineage>
</organism>
<dbReference type="Pfam" id="PF08817">
    <property type="entry name" value="YukD"/>
    <property type="match status" value="1"/>
</dbReference>
<accession>A0A316DVZ0</accession>
<protein>
    <submittedName>
        <fullName evidence="1">Type VII secretion system (Wss) protein YukD</fullName>
    </submittedName>
</protein>
<dbReference type="Gene3D" id="3.10.20.90">
    <property type="entry name" value="Phosphatidylinositol 3-kinase Catalytic Subunit, Chain A, domain 1"/>
    <property type="match status" value="1"/>
</dbReference>
<name>A0A316DVZ0_9BACL</name>
<dbReference type="EMBL" id="QGGL01000007">
    <property type="protein sequence ID" value="PWK13515.1"/>
    <property type="molecule type" value="Genomic_DNA"/>
</dbReference>
<dbReference type="AlphaFoldDB" id="A0A316DVZ0"/>
<evidence type="ECO:0000313" key="2">
    <source>
        <dbReference type="Proteomes" id="UP000245634"/>
    </source>
</evidence>
<dbReference type="InterPro" id="IPR024962">
    <property type="entry name" value="YukD-like"/>
</dbReference>
<dbReference type="OrthoDB" id="4775372at2"/>
<dbReference type="RefSeq" id="WP_109688843.1">
    <property type="nucleotide sequence ID" value="NZ_QGGL01000007.1"/>
</dbReference>
<sequence length="130" mass="14230">MTLAIEKSAPPLLVTIEGVNGAVDVELPGDVALSTLLPLLIQHPRIHIPGAPSSPLDWTIGVKRGQLLDPANTLHNYGVLEGTILLLQPSAQYSNPLPEVEQELTLPHENKLLVLQRATSFFKKFRKDSR</sequence>
<evidence type="ECO:0000313" key="1">
    <source>
        <dbReference type="EMBL" id="PWK13515.1"/>
    </source>
</evidence>
<keyword evidence="2" id="KW-1185">Reference proteome</keyword>
<gene>
    <name evidence="1" type="ORF">C7459_107184</name>
</gene>
<reference evidence="1 2" key="1">
    <citation type="submission" date="2018-05" db="EMBL/GenBank/DDBJ databases">
        <title>Genomic Encyclopedia of Type Strains, Phase IV (KMG-IV): sequencing the most valuable type-strain genomes for metagenomic binning, comparative biology and taxonomic classification.</title>
        <authorList>
            <person name="Goeker M."/>
        </authorList>
    </citation>
    <scope>NUCLEOTIDE SEQUENCE [LARGE SCALE GENOMIC DNA]</scope>
    <source>
        <strain evidence="1 2">DSM 18773</strain>
    </source>
</reference>
<dbReference type="Proteomes" id="UP000245634">
    <property type="component" value="Unassembled WGS sequence"/>
</dbReference>
<comment type="caution">
    <text evidence="1">The sequence shown here is derived from an EMBL/GenBank/DDBJ whole genome shotgun (WGS) entry which is preliminary data.</text>
</comment>